<comment type="caution">
    <text evidence="2">The sequence shown here is derived from an EMBL/GenBank/DDBJ whole genome shotgun (WGS) entry which is preliminary data.</text>
</comment>
<feature type="non-terminal residue" evidence="2">
    <location>
        <position position="202"/>
    </location>
</feature>
<dbReference type="OrthoDB" id="2136082at2759"/>
<feature type="region of interest" description="Disordered" evidence="1">
    <location>
        <begin position="66"/>
        <end position="87"/>
    </location>
</feature>
<evidence type="ECO:0000313" key="3">
    <source>
        <dbReference type="Proteomes" id="UP000316759"/>
    </source>
</evidence>
<gene>
    <name evidence="2" type="ORF">FGIG_12245</name>
</gene>
<evidence type="ECO:0000313" key="2">
    <source>
        <dbReference type="EMBL" id="TPP62251.1"/>
    </source>
</evidence>
<dbReference type="Proteomes" id="UP000316759">
    <property type="component" value="Unassembled WGS sequence"/>
</dbReference>
<reference evidence="2 3" key="1">
    <citation type="submission" date="2019-04" db="EMBL/GenBank/DDBJ databases">
        <title>Annotation for the trematode Fasciola gigantica.</title>
        <authorList>
            <person name="Choi Y.-J."/>
        </authorList>
    </citation>
    <scope>NUCLEOTIDE SEQUENCE [LARGE SCALE GENOMIC DNA]</scope>
    <source>
        <strain evidence="2">Uganda_cow_1</strain>
    </source>
</reference>
<dbReference type="EMBL" id="SUNJ01007125">
    <property type="protein sequence ID" value="TPP62251.1"/>
    <property type="molecule type" value="Genomic_DNA"/>
</dbReference>
<accession>A0A504YPL8</accession>
<feature type="compositionally biased region" description="Polar residues" evidence="1">
    <location>
        <begin position="66"/>
        <end position="80"/>
    </location>
</feature>
<sequence length="202" mass="22572">MKAQLEADFKPSSTLCSGLLSVKSSFVVEISRIELRNASSTLYHFSSLVFALIIPGKRLQLDNVSENQSSARTCESSPRLRQSLRKTRDPISANVSTITNLTKDEQSAILIQRAWRQHRTRGLELRKQQRAQDMQERAEAREKEAATRLIKSTIHGHLSRESSLRVNQNNDAESVTDELDTVTFATESSGAGSVISQENKSK</sequence>
<name>A0A504YPL8_FASGI</name>
<evidence type="ECO:0000256" key="1">
    <source>
        <dbReference type="SAM" id="MobiDB-lite"/>
    </source>
</evidence>
<proteinExistence type="predicted"/>
<dbReference type="AlphaFoldDB" id="A0A504YPL8"/>
<feature type="compositionally biased region" description="Polar residues" evidence="1">
    <location>
        <begin position="164"/>
        <end position="173"/>
    </location>
</feature>
<keyword evidence="3" id="KW-1185">Reference proteome</keyword>
<organism evidence="2 3">
    <name type="scientific">Fasciola gigantica</name>
    <name type="common">Giant liver fluke</name>
    <dbReference type="NCBI Taxonomy" id="46835"/>
    <lineage>
        <taxon>Eukaryota</taxon>
        <taxon>Metazoa</taxon>
        <taxon>Spiralia</taxon>
        <taxon>Lophotrochozoa</taxon>
        <taxon>Platyhelminthes</taxon>
        <taxon>Trematoda</taxon>
        <taxon>Digenea</taxon>
        <taxon>Plagiorchiida</taxon>
        <taxon>Echinostomata</taxon>
        <taxon>Echinostomatoidea</taxon>
        <taxon>Fasciolidae</taxon>
        <taxon>Fasciola</taxon>
    </lineage>
</organism>
<protein>
    <submittedName>
        <fullName evidence="2">Uncharacterized protein</fullName>
    </submittedName>
</protein>
<feature type="region of interest" description="Disordered" evidence="1">
    <location>
        <begin position="158"/>
        <end position="181"/>
    </location>
</feature>